<organism evidence="1 2">
    <name type="scientific">Trichuris suis</name>
    <name type="common">pig whipworm</name>
    <dbReference type="NCBI Taxonomy" id="68888"/>
    <lineage>
        <taxon>Eukaryota</taxon>
        <taxon>Metazoa</taxon>
        <taxon>Ecdysozoa</taxon>
        <taxon>Nematoda</taxon>
        <taxon>Enoplea</taxon>
        <taxon>Dorylaimia</taxon>
        <taxon>Trichinellida</taxon>
        <taxon>Trichuridae</taxon>
        <taxon>Trichuris</taxon>
    </lineage>
</organism>
<dbReference type="Proteomes" id="UP000030764">
    <property type="component" value="Unassembled WGS sequence"/>
</dbReference>
<reference evidence="1 2" key="1">
    <citation type="journal article" date="2014" name="Nat. Genet.">
        <title>Genome and transcriptome of the porcine whipworm Trichuris suis.</title>
        <authorList>
            <person name="Jex A.R."/>
            <person name="Nejsum P."/>
            <person name="Schwarz E.M."/>
            <person name="Hu L."/>
            <person name="Young N.D."/>
            <person name="Hall R.S."/>
            <person name="Korhonen P.K."/>
            <person name="Liao S."/>
            <person name="Thamsborg S."/>
            <person name="Xia J."/>
            <person name="Xu P."/>
            <person name="Wang S."/>
            <person name="Scheerlinck J.P."/>
            <person name="Hofmann A."/>
            <person name="Sternberg P.W."/>
            <person name="Wang J."/>
            <person name="Gasser R.B."/>
        </authorList>
    </citation>
    <scope>NUCLEOTIDE SEQUENCE [LARGE SCALE GENOMIC DNA]</scope>
    <source>
        <strain evidence="1">DCEP-RM93M</strain>
    </source>
</reference>
<gene>
    <name evidence="1" type="ORF">M513_10055</name>
</gene>
<proteinExistence type="predicted"/>
<sequence>MSAKEVFALMKAQASALFSKDILKGFMQQFITKVISKIPGSGVISLSCTCLQDNFCSRKNAQIYYVVRFHQCHTGQLPVFKRNQRKTNAGYSGIFHYSSAPPEVIMTPSQRTFVASFDRWDSSTGTVEEQKVQI</sequence>
<dbReference type="EMBL" id="KL363278">
    <property type="protein sequence ID" value="KFD49113.1"/>
    <property type="molecule type" value="Genomic_DNA"/>
</dbReference>
<keyword evidence="2" id="KW-1185">Reference proteome</keyword>
<evidence type="ECO:0000313" key="2">
    <source>
        <dbReference type="Proteomes" id="UP000030764"/>
    </source>
</evidence>
<evidence type="ECO:0000313" key="1">
    <source>
        <dbReference type="EMBL" id="KFD49113.1"/>
    </source>
</evidence>
<name>A0A085LVW7_9BILA</name>
<accession>A0A085LVW7</accession>
<dbReference type="AlphaFoldDB" id="A0A085LVW7"/>
<protein>
    <submittedName>
        <fullName evidence="1">Uncharacterized protein</fullName>
    </submittedName>
</protein>